<evidence type="ECO:0000313" key="1">
    <source>
        <dbReference type="EMBL" id="AWY02206.1"/>
    </source>
</evidence>
<proteinExistence type="predicted"/>
<dbReference type="EMBL" id="CP016181">
    <property type="protein sequence ID" value="AWY02206.1"/>
    <property type="molecule type" value="Genomic_DNA"/>
</dbReference>
<evidence type="ECO:0000313" key="2">
    <source>
        <dbReference type="Proteomes" id="UP000249898"/>
    </source>
</evidence>
<name>A0A2Z4PXC0_9GAMM</name>
<dbReference type="Proteomes" id="UP000249898">
    <property type="component" value="Chromosome"/>
</dbReference>
<organism evidence="1 2">
    <name type="scientific">Marinomonas primoryensis</name>
    <dbReference type="NCBI Taxonomy" id="178399"/>
    <lineage>
        <taxon>Bacteria</taxon>
        <taxon>Pseudomonadati</taxon>
        <taxon>Pseudomonadota</taxon>
        <taxon>Gammaproteobacteria</taxon>
        <taxon>Oceanospirillales</taxon>
        <taxon>Oceanospirillaceae</taxon>
        <taxon>Marinomonas</taxon>
    </lineage>
</organism>
<dbReference type="AlphaFoldDB" id="A0A2Z4PXC0"/>
<sequence length="69" mass="7842">MGILCHIYDILMTELEMRMVTEDVFYKGLEDPVTGSISYYCFRSSGTLGSLLSLFYLCHSGCFVVRNKS</sequence>
<gene>
    <name evidence="1" type="ORF">A8139_21385</name>
</gene>
<reference evidence="1 2" key="1">
    <citation type="submission" date="2016-06" db="EMBL/GenBank/DDBJ databases">
        <title>The sequenced genome of the ice-adhering bacterium Marinomonas primoryensis, from Antarctica.</title>
        <authorList>
            <person name="Graham L."/>
            <person name="Vance T.D.R."/>
            <person name="Davies P.L."/>
        </authorList>
    </citation>
    <scope>NUCLEOTIDE SEQUENCE [LARGE SCALE GENOMIC DNA]</scope>
    <source>
        <strain evidence="1 2">AceL</strain>
    </source>
</reference>
<accession>A0A2Z4PXC0</accession>
<protein>
    <submittedName>
        <fullName evidence="1">Uncharacterized protein</fullName>
    </submittedName>
</protein>